<evidence type="ECO:0000313" key="1">
    <source>
        <dbReference type="EMBL" id="DAF44685.1"/>
    </source>
</evidence>
<accession>A0A8S5S0Z7</accession>
<name>A0A8S5S0Z7_9CAUD</name>
<organism evidence="1">
    <name type="scientific">Podoviridae sp. ct8Lf7</name>
    <dbReference type="NCBI Taxonomy" id="2827723"/>
    <lineage>
        <taxon>Viruses</taxon>
        <taxon>Duplodnaviria</taxon>
        <taxon>Heunggongvirae</taxon>
        <taxon>Uroviricota</taxon>
        <taxon>Caudoviricetes</taxon>
    </lineage>
</organism>
<dbReference type="EMBL" id="BK032511">
    <property type="protein sequence ID" value="DAF44685.1"/>
    <property type="molecule type" value="Genomic_DNA"/>
</dbReference>
<protein>
    <submittedName>
        <fullName evidence="1">Uncharacterized protein</fullName>
    </submittedName>
</protein>
<sequence length="37" mass="4115">MSQGKFELNGQVIDIIPGSLENTEAEIVLGNMYKDIF</sequence>
<reference evidence="1" key="1">
    <citation type="journal article" date="2021" name="Proc. Natl. Acad. Sci. U.S.A.">
        <title>A Catalog of Tens of Thousands of Viruses from Human Metagenomes Reveals Hidden Associations with Chronic Diseases.</title>
        <authorList>
            <person name="Tisza M.J."/>
            <person name="Buck C.B."/>
        </authorList>
    </citation>
    <scope>NUCLEOTIDE SEQUENCE</scope>
    <source>
        <strain evidence="1">Ct8Lf7</strain>
    </source>
</reference>
<proteinExistence type="predicted"/>